<keyword evidence="3" id="KW-1185">Reference proteome</keyword>
<name>A0A2M8H554_9GAMM</name>
<protein>
    <submittedName>
        <fullName evidence="2">Uncharacterized protein</fullName>
    </submittedName>
</protein>
<keyword evidence="1" id="KW-0812">Transmembrane</keyword>
<proteinExistence type="predicted"/>
<dbReference type="OrthoDB" id="5588979at2"/>
<feature type="transmembrane region" description="Helical" evidence="1">
    <location>
        <begin position="7"/>
        <end position="25"/>
    </location>
</feature>
<dbReference type="Proteomes" id="UP000232060">
    <property type="component" value="Unassembled WGS sequence"/>
</dbReference>
<gene>
    <name evidence="2" type="ORF">CUC44_18735</name>
</gene>
<evidence type="ECO:0000313" key="3">
    <source>
        <dbReference type="Proteomes" id="UP000232060"/>
    </source>
</evidence>
<dbReference type="AlphaFoldDB" id="A0A2M8H554"/>
<comment type="caution">
    <text evidence="2">The sequence shown here is derived from an EMBL/GenBank/DDBJ whole genome shotgun (WGS) entry which is preliminary data.</text>
</comment>
<reference evidence="2 3" key="1">
    <citation type="submission" date="2017-11" db="EMBL/GenBank/DDBJ databases">
        <title>Draft genome sequence of environmental isolate Aeromonas lusitania sp. nov. MDC 2473.</title>
        <authorList>
            <person name="Colston S.M."/>
            <person name="Navarro A."/>
            <person name="Martinez-Murcia A.J."/>
            <person name="Graf J."/>
        </authorList>
    </citation>
    <scope>NUCLEOTIDE SEQUENCE [LARGE SCALE GENOMIC DNA]</scope>
    <source>
        <strain evidence="2 3">MDC 2473</strain>
    </source>
</reference>
<sequence>MNIHMWLFLWRASLLYVFPLLMWAYCHIKEIEFAELDTGVNSHKWVVLAAYLIYVLLWLLLNRYLELFLRQRGRR</sequence>
<accession>A0A2M8H554</accession>
<feature type="transmembrane region" description="Helical" evidence="1">
    <location>
        <begin position="45"/>
        <end position="65"/>
    </location>
</feature>
<organism evidence="2 3">
    <name type="scientific">Aeromonas lusitana</name>
    <dbReference type="NCBI Taxonomy" id="931529"/>
    <lineage>
        <taxon>Bacteria</taxon>
        <taxon>Pseudomonadati</taxon>
        <taxon>Pseudomonadota</taxon>
        <taxon>Gammaproteobacteria</taxon>
        <taxon>Aeromonadales</taxon>
        <taxon>Aeromonadaceae</taxon>
        <taxon>Aeromonas</taxon>
    </lineage>
</organism>
<evidence type="ECO:0000313" key="2">
    <source>
        <dbReference type="EMBL" id="PJC91660.1"/>
    </source>
</evidence>
<keyword evidence="1" id="KW-0472">Membrane</keyword>
<dbReference type="EMBL" id="PGCP01000038">
    <property type="protein sequence ID" value="PJC91660.1"/>
    <property type="molecule type" value="Genomic_DNA"/>
</dbReference>
<keyword evidence="1" id="KW-1133">Transmembrane helix</keyword>
<evidence type="ECO:0000256" key="1">
    <source>
        <dbReference type="SAM" id="Phobius"/>
    </source>
</evidence>